<dbReference type="RefSeq" id="XP_066923340.1">
    <property type="nucleotide sequence ID" value="XM_067067239.1"/>
</dbReference>
<dbReference type="Pfam" id="PF13881">
    <property type="entry name" value="Rad60-SLD_2"/>
    <property type="match status" value="1"/>
</dbReference>
<dbReference type="SUPFAM" id="SSF54236">
    <property type="entry name" value="Ubiquitin-like"/>
    <property type="match status" value="1"/>
</dbReference>
<dbReference type="Proteomes" id="UP000594262">
    <property type="component" value="Unplaced"/>
</dbReference>
<dbReference type="GeneID" id="136810665"/>
<feature type="compositionally biased region" description="Basic and acidic residues" evidence="1">
    <location>
        <begin position="20"/>
        <end position="37"/>
    </location>
</feature>
<dbReference type="OrthoDB" id="1043111at2759"/>
<protein>
    <recommendedName>
        <fullName evidence="2">UBL3-like ubiquitin domain-containing protein</fullName>
    </recommendedName>
</protein>
<proteinExistence type="predicted"/>
<feature type="domain" description="UBL3-like ubiquitin" evidence="2">
    <location>
        <begin position="69"/>
        <end position="177"/>
    </location>
</feature>
<sequence length="181" mass="20211">MSEAGGTTNEVNELNNSLLEENKDKSKTVSVSNKKEEVDDLSPSSSDNIKKQVPESNNIKTSNGSIPKDKVALKLILASGKSAEFIFPHFASVGKVTEFVYKNWPEEWADEKDSITSHHVLRLIYQGRFLHENVTFVALNLTPGKRTVMHLVPREKLPQLSPDDIEKSPKTSERSCCCNII</sequence>
<evidence type="ECO:0000313" key="4">
    <source>
        <dbReference type="Proteomes" id="UP000594262"/>
    </source>
</evidence>
<feature type="region of interest" description="Disordered" evidence="1">
    <location>
        <begin position="1"/>
        <end position="63"/>
    </location>
</feature>
<evidence type="ECO:0000313" key="3">
    <source>
        <dbReference type="EnsemblMetazoa" id="CLYHEMP002976.1"/>
    </source>
</evidence>
<dbReference type="PANTHER" id="PTHR13169">
    <property type="entry name" value="UBIQUITIN-LIKE PROTEIN 3 HCG-1 PROTEIN"/>
    <property type="match status" value="1"/>
</dbReference>
<accession>A0A7M5V5Z0</accession>
<dbReference type="EnsemblMetazoa" id="CLYHEMT002976.1">
    <property type="protein sequence ID" value="CLYHEMP002976.1"/>
    <property type="gene ID" value="CLYHEMG002976"/>
</dbReference>
<dbReference type="InterPro" id="IPR029071">
    <property type="entry name" value="Ubiquitin-like_domsf"/>
</dbReference>
<dbReference type="Gene3D" id="3.10.20.90">
    <property type="entry name" value="Phosphatidylinositol 3-kinase Catalytic Subunit, Chain A, domain 1"/>
    <property type="match status" value="1"/>
</dbReference>
<dbReference type="InterPro" id="IPR039540">
    <property type="entry name" value="UBL3-like_ubiquitin_dom"/>
</dbReference>
<evidence type="ECO:0000259" key="2">
    <source>
        <dbReference type="Pfam" id="PF13881"/>
    </source>
</evidence>
<feature type="compositionally biased region" description="Low complexity" evidence="1">
    <location>
        <begin position="9"/>
        <end position="19"/>
    </location>
</feature>
<keyword evidence="4" id="KW-1185">Reference proteome</keyword>
<dbReference type="InterPro" id="IPR040015">
    <property type="entry name" value="UBL3-like"/>
</dbReference>
<reference evidence="3" key="1">
    <citation type="submission" date="2021-01" db="UniProtKB">
        <authorList>
            <consortium name="EnsemblMetazoa"/>
        </authorList>
    </citation>
    <scope>IDENTIFICATION</scope>
</reference>
<feature type="compositionally biased region" description="Polar residues" evidence="1">
    <location>
        <begin position="54"/>
        <end position="63"/>
    </location>
</feature>
<dbReference type="PANTHER" id="PTHR13169:SF0">
    <property type="entry name" value="UBIQUITIN-LIKE PROTEIN 3"/>
    <property type="match status" value="1"/>
</dbReference>
<dbReference type="AlphaFoldDB" id="A0A7M5V5Z0"/>
<name>A0A7M5V5Z0_9CNID</name>
<organism evidence="3 4">
    <name type="scientific">Clytia hemisphaerica</name>
    <dbReference type="NCBI Taxonomy" id="252671"/>
    <lineage>
        <taxon>Eukaryota</taxon>
        <taxon>Metazoa</taxon>
        <taxon>Cnidaria</taxon>
        <taxon>Hydrozoa</taxon>
        <taxon>Hydroidolina</taxon>
        <taxon>Leptothecata</taxon>
        <taxon>Obeliida</taxon>
        <taxon>Clytiidae</taxon>
        <taxon>Clytia</taxon>
    </lineage>
</organism>
<evidence type="ECO:0000256" key="1">
    <source>
        <dbReference type="SAM" id="MobiDB-lite"/>
    </source>
</evidence>